<protein>
    <submittedName>
        <fullName evidence="1">Uncharacterized protein</fullName>
    </submittedName>
</protein>
<proteinExistence type="predicted"/>
<dbReference type="Proteomes" id="UP001302349">
    <property type="component" value="Chromosome"/>
</dbReference>
<dbReference type="EMBL" id="CP136051">
    <property type="protein sequence ID" value="WOK08556.1"/>
    <property type="molecule type" value="Genomic_DNA"/>
</dbReference>
<evidence type="ECO:0000313" key="1">
    <source>
        <dbReference type="EMBL" id="WOK08556.1"/>
    </source>
</evidence>
<dbReference type="RefSeq" id="WP_317491193.1">
    <property type="nucleotide sequence ID" value="NZ_CP136051.1"/>
</dbReference>
<gene>
    <name evidence="1" type="ORF">RT717_07900</name>
</gene>
<evidence type="ECO:0000313" key="2">
    <source>
        <dbReference type="Proteomes" id="UP001302349"/>
    </source>
</evidence>
<accession>A0ABZ0IY11</accession>
<keyword evidence="2" id="KW-1185">Reference proteome</keyword>
<sequence>METKIKEKQFDTVSFFRKEKERIAKETEGMTFEQYKSYIEKHRKWADKK</sequence>
<name>A0ABZ0IY11_9BACT</name>
<organism evidence="1 2">
    <name type="scientific">Imperialibacter roseus</name>
    <dbReference type="NCBI Taxonomy" id="1324217"/>
    <lineage>
        <taxon>Bacteria</taxon>
        <taxon>Pseudomonadati</taxon>
        <taxon>Bacteroidota</taxon>
        <taxon>Cytophagia</taxon>
        <taxon>Cytophagales</taxon>
        <taxon>Flammeovirgaceae</taxon>
        <taxon>Imperialibacter</taxon>
    </lineage>
</organism>
<reference evidence="1 2" key="1">
    <citation type="journal article" date="2023" name="Microbiol. Resour. Announc.">
        <title>Complete Genome Sequence of Imperialibacter roseus strain P4T.</title>
        <authorList>
            <person name="Tizabi D.R."/>
            <person name="Bachvaroff T."/>
            <person name="Hill R.T."/>
        </authorList>
    </citation>
    <scope>NUCLEOTIDE SEQUENCE [LARGE SCALE GENOMIC DNA]</scope>
    <source>
        <strain evidence="1 2">P4T</strain>
    </source>
</reference>